<dbReference type="SMART" id="SM00320">
    <property type="entry name" value="WD40"/>
    <property type="match status" value="7"/>
</dbReference>
<sequence length="639" mass="70652">MAPSRPMREALDPIAEPSTSTLPPGDMQPKSKLDKLSRKLLLPFTHGKSETTRILTDLAPVIMTPRLINAAGTSRQSRQAITSSSYNPSAFVTLTRRLASNPTDPLTTAAALDLNLPIPETEGVPLLRGYQATNPLAGKSRLRRREVRATLVDGDMSMSITSDGTPKRRPRESLGVRSRKLPQEELTRQTNEIVKDKENMEVRRGVLTSEIQQVTRQIQKLEEVKRKLESDLLKLTEEELELDDELEGVLTTLSYSSTRPNTASRPSYTASTQQRRKGPAFLPSEHDDLPPGVAFMTLPHPYPVLDLDFSAPYELLVSSSSSSEGCGLHVWDLTTGSQVKFLVGHNGPVKALQVEESVCISASEDTTIRIWDLAQANEWEEIGSHDEYSVVDEGERPLSRTSQTNGGEGDACVRVLEGHSRGVTALYFENECLVSGASDKTVRQWDLNTGQCVLTMDILWAMSNSVRSPRRSYSMAGDAETLDFSQKYENYEDFVGAVQFWGYALVSGSADGAVRMWDMRTGQSHRTLKGHTGPVTCLQFDEHHVVSGSLDKSIRIWDLRTSGTIDSLTYEGPVTSLQFDSRKIISCCGENGIKIYNRTSQHNSTLTTNGHTAPAVSLRYIDRYLVSGGRDSTVKVWAL</sequence>
<dbReference type="PROSITE" id="PS00678">
    <property type="entry name" value="WD_REPEATS_1"/>
    <property type="match status" value="3"/>
</dbReference>
<keyword evidence="7" id="KW-1185">Reference proteome</keyword>
<keyword evidence="1 3" id="KW-0853">WD repeat</keyword>
<gene>
    <name evidence="6" type="ORF">SISNIDRAFT_515652</name>
</gene>
<name>A0A164SQE1_9AGAM</name>
<dbReference type="Gene3D" id="2.130.10.10">
    <property type="entry name" value="YVTN repeat-like/Quinoprotein amine dehydrogenase"/>
    <property type="match status" value="2"/>
</dbReference>
<dbReference type="Proteomes" id="UP000076722">
    <property type="component" value="Unassembled WGS sequence"/>
</dbReference>
<feature type="repeat" description="WD" evidence="3">
    <location>
        <begin position="505"/>
        <end position="527"/>
    </location>
</feature>
<dbReference type="EMBL" id="KV419413">
    <property type="protein sequence ID" value="KZS91703.1"/>
    <property type="molecule type" value="Genomic_DNA"/>
</dbReference>
<dbReference type="PROSITE" id="PS50294">
    <property type="entry name" value="WD_REPEATS_REGION"/>
    <property type="match status" value="4"/>
</dbReference>
<dbReference type="InterPro" id="IPR015943">
    <property type="entry name" value="WD40/YVTN_repeat-like_dom_sf"/>
</dbReference>
<dbReference type="InterPro" id="IPR019775">
    <property type="entry name" value="WD40_repeat_CS"/>
</dbReference>
<dbReference type="PANTHER" id="PTHR19879">
    <property type="entry name" value="TRANSCRIPTION INITIATION FACTOR TFIID"/>
    <property type="match status" value="1"/>
</dbReference>
<evidence type="ECO:0000256" key="2">
    <source>
        <dbReference type="ARBA" id="ARBA00022737"/>
    </source>
</evidence>
<feature type="repeat" description="WD" evidence="3">
    <location>
        <begin position="528"/>
        <end position="567"/>
    </location>
</feature>
<feature type="compositionally biased region" description="Polar residues" evidence="5">
    <location>
        <begin position="255"/>
        <end position="273"/>
    </location>
</feature>
<dbReference type="Pfam" id="PF00400">
    <property type="entry name" value="WD40"/>
    <property type="match status" value="5"/>
</dbReference>
<evidence type="ECO:0000256" key="5">
    <source>
        <dbReference type="SAM" id="MobiDB-lite"/>
    </source>
</evidence>
<reference evidence="6 7" key="1">
    <citation type="journal article" date="2016" name="Mol. Biol. Evol.">
        <title>Comparative Genomics of Early-Diverging Mushroom-Forming Fungi Provides Insights into the Origins of Lignocellulose Decay Capabilities.</title>
        <authorList>
            <person name="Nagy L.G."/>
            <person name="Riley R."/>
            <person name="Tritt A."/>
            <person name="Adam C."/>
            <person name="Daum C."/>
            <person name="Floudas D."/>
            <person name="Sun H."/>
            <person name="Yadav J.S."/>
            <person name="Pangilinan J."/>
            <person name="Larsson K.H."/>
            <person name="Matsuura K."/>
            <person name="Barry K."/>
            <person name="Labutti K."/>
            <person name="Kuo R."/>
            <person name="Ohm R.A."/>
            <person name="Bhattacharya S.S."/>
            <person name="Shirouzu T."/>
            <person name="Yoshinaga Y."/>
            <person name="Martin F.M."/>
            <person name="Grigoriev I.V."/>
            <person name="Hibbett D.S."/>
        </authorList>
    </citation>
    <scope>NUCLEOTIDE SEQUENCE [LARGE SCALE GENOMIC DNA]</scope>
    <source>
        <strain evidence="6 7">HHB9708</strain>
    </source>
</reference>
<dbReference type="InterPro" id="IPR036322">
    <property type="entry name" value="WD40_repeat_dom_sf"/>
</dbReference>
<proteinExistence type="predicted"/>
<protein>
    <submittedName>
        <fullName evidence="6">WD40 repeat-like protein</fullName>
    </submittedName>
</protein>
<dbReference type="STRING" id="1314777.A0A164SQE1"/>
<dbReference type="SUPFAM" id="SSF50978">
    <property type="entry name" value="WD40 repeat-like"/>
    <property type="match status" value="1"/>
</dbReference>
<keyword evidence="2" id="KW-0677">Repeat</keyword>
<dbReference type="OrthoDB" id="496at2759"/>
<feature type="repeat" description="WD" evidence="3">
    <location>
        <begin position="608"/>
        <end position="639"/>
    </location>
</feature>
<feature type="region of interest" description="Disordered" evidence="5">
    <location>
        <begin position="255"/>
        <end position="278"/>
    </location>
</feature>
<evidence type="ECO:0000313" key="7">
    <source>
        <dbReference type="Proteomes" id="UP000076722"/>
    </source>
</evidence>
<dbReference type="CDD" id="cd00200">
    <property type="entry name" value="WD40"/>
    <property type="match status" value="1"/>
</dbReference>
<evidence type="ECO:0000256" key="1">
    <source>
        <dbReference type="ARBA" id="ARBA00022574"/>
    </source>
</evidence>
<feature type="repeat" description="WD" evidence="3">
    <location>
        <begin position="416"/>
        <end position="455"/>
    </location>
</feature>
<feature type="repeat" description="WD" evidence="3">
    <location>
        <begin position="342"/>
        <end position="381"/>
    </location>
</feature>
<evidence type="ECO:0000256" key="3">
    <source>
        <dbReference type="PROSITE-ProRule" id="PRU00221"/>
    </source>
</evidence>
<dbReference type="Gene3D" id="6.10.280.220">
    <property type="match status" value="1"/>
</dbReference>
<keyword evidence="4" id="KW-0175">Coiled coil</keyword>
<feature type="region of interest" description="Disordered" evidence="5">
    <location>
        <begin position="1"/>
        <end position="31"/>
    </location>
</feature>
<dbReference type="PANTHER" id="PTHR19879:SF9">
    <property type="entry name" value="TRANSCRIPTION INITIATION FACTOR TFIID SUBUNIT 5"/>
    <property type="match status" value="1"/>
</dbReference>
<accession>A0A164SQE1</accession>
<feature type="region of interest" description="Disordered" evidence="5">
    <location>
        <begin position="156"/>
        <end position="177"/>
    </location>
</feature>
<feature type="compositionally biased region" description="Basic and acidic residues" evidence="5">
    <location>
        <begin position="1"/>
        <end position="11"/>
    </location>
</feature>
<dbReference type="PROSITE" id="PS50082">
    <property type="entry name" value="WD_REPEATS_2"/>
    <property type="match status" value="5"/>
</dbReference>
<evidence type="ECO:0000256" key="4">
    <source>
        <dbReference type="SAM" id="Coils"/>
    </source>
</evidence>
<dbReference type="PRINTS" id="PR00320">
    <property type="entry name" value="GPROTEINBRPT"/>
</dbReference>
<evidence type="ECO:0000313" key="6">
    <source>
        <dbReference type="EMBL" id="KZS91703.1"/>
    </source>
</evidence>
<dbReference type="InterPro" id="IPR020472">
    <property type="entry name" value="WD40_PAC1"/>
</dbReference>
<feature type="coiled-coil region" evidence="4">
    <location>
        <begin position="204"/>
        <end position="245"/>
    </location>
</feature>
<organism evidence="6 7">
    <name type="scientific">Sistotremastrum niveocremeum HHB9708</name>
    <dbReference type="NCBI Taxonomy" id="1314777"/>
    <lineage>
        <taxon>Eukaryota</taxon>
        <taxon>Fungi</taxon>
        <taxon>Dikarya</taxon>
        <taxon>Basidiomycota</taxon>
        <taxon>Agaricomycotina</taxon>
        <taxon>Agaricomycetes</taxon>
        <taxon>Sistotremastrales</taxon>
        <taxon>Sistotremastraceae</taxon>
        <taxon>Sertulicium</taxon>
        <taxon>Sertulicium niveocremeum</taxon>
    </lineage>
</organism>
<dbReference type="AlphaFoldDB" id="A0A164SQE1"/>
<dbReference type="InterPro" id="IPR001680">
    <property type="entry name" value="WD40_rpt"/>
</dbReference>